<feature type="transmembrane region" description="Helical" evidence="2">
    <location>
        <begin position="183"/>
        <end position="203"/>
    </location>
</feature>
<comment type="caution">
    <text evidence="3">The sequence shown here is derived from an EMBL/GenBank/DDBJ whole genome shotgun (WGS) entry which is preliminary data.</text>
</comment>
<feature type="transmembrane region" description="Helical" evidence="2">
    <location>
        <begin position="88"/>
        <end position="105"/>
    </location>
</feature>
<organism evidence="3 4">
    <name type="scientific">Streptomyces dysideae</name>
    <dbReference type="NCBI Taxonomy" id="909626"/>
    <lineage>
        <taxon>Bacteria</taxon>
        <taxon>Bacillati</taxon>
        <taxon>Actinomycetota</taxon>
        <taxon>Actinomycetes</taxon>
        <taxon>Kitasatosporales</taxon>
        <taxon>Streptomycetaceae</taxon>
        <taxon>Streptomyces</taxon>
    </lineage>
</organism>
<feature type="transmembrane region" description="Helical" evidence="2">
    <location>
        <begin position="154"/>
        <end position="171"/>
    </location>
</feature>
<name>A0A101URT0_9ACTN</name>
<evidence type="ECO:0000256" key="1">
    <source>
        <dbReference type="SAM" id="MobiDB-lite"/>
    </source>
</evidence>
<feature type="transmembrane region" description="Helical" evidence="2">
    <location>
        <begin position="283"/>
        <end position="301"/>
    </location>
</feature>
<protein>
    <submittedName>
        <fullName evidence="3">Uncharacterized protein</fullName>
    </submittedName>
</protein>
<proteinExistence type="predicted"/>
<sequence length="374" mass="40119">MTAHVTLVAVSTVIYMTVPPARTPVWAVIGLAGAAAVVTGTRMHRPAHRWPWWVLAAGLLTFVAGDTYDNVVEEYFHASDPFPSPSDACYLAAYALFAAALSGLIHYRWRGRDLPSLLDALICTAGLALPVWVYLVRPLTQVEGLTWQQRGISIAYPVGDVLVLALLARLLTPSSLSWRNRSVQLLVVGTLTLLGFDIAYGILQLNSMWQAGPLLDAGWIVFYTAWGLAALHPAMVHLTASVPLRESLLPPPHRLLMLGAATLIAPGVLLYEGLTRKAHDAPVIAAISGVLFLLVLLRLAARRGHHRGRGRRLRGAGPLAARPAPSGDAGAVHFAGRGDRAHLRAGLVGAGERGQRHRGSAAAARDRAVRRTSV</sequence>
<feature type="compositionally biased region" description="Basic and acidic residues" evidence="1">
    <location>
        <begin position="364"/>
        <end position="374"/>
    </location>
</feature>
<keyword evidence="4" id="KW-1185">Reference proteome</keyword>
<accession>A0A101URT0</accession>
<gene>
    <name evidence="3" type="ORF">AQJ91_40585</name>
</gene>
<evidence type="ECO:0000256" key="2">
    <source>
        <dbReference type="SAM" id="Phobius"/>
    </source>
</evidence>
<feature type="transmembrane region" description="Helical" evidence="2">
    <location>
        <begin position="223"/>
        <end position="243"/>
    </location>
</feature>
<keyword evidence="2" id="KW-0812">Transmembrane</keyword>
<dbReference type="Proteomes" id="UP000053260">
    <property type="component" value="Unassembled WGS sequence"/>
</dbReference>
<feature type="compositionally biased region" description="Low complexity" evidence="1">
    <location>
        <begin position="315"/>
        <end position="324"/>
    </location>
</feature>
<evidence type="ECO:0000313" key="4">
    <source>
        <dbReference type="Proteomes" id="UP000053260"/>
    </source>
</evidence>
<reference evidence="3 4" key="1">
    <citation type="submission" date="2015-10" db="EMBL/GenBank/DDBJ databases">
        <title>Draft genome sequence of Streptomyces sp. RV15, isolated from a marine sponge.</title>
        <authorList>
            <person name="Ruckert C."/>
            <person name="Abdelmohsen U.R."/>
            <person name="Winkler A."/>
            <person name="Hentschel U."/>
            <person name="Kalinowski J."/>
            <person name="Kampfer P."/>
            <person name="Glaeser S."/>
        </authorList>
    </citation>
    <scope>NUCLEOTIDE SEQUENCE [LARGE SCALE GENOMIC DNA]</scope>
    <source>
        <strain evidence="3 4">RV15</strain>
    </source>
</reference>
<keyword evidence="2" id="KW-0472">Membrane</keyword>
<feature type="transmembrane region" description="Helical" evidence="2">
    <location>
        <begin position="25"/>
        <end position="43"/>
    </location>
</feature>
<evidence type="ECO:0000313" key="3">
    <source>
        <dbReference type="EMBL" id="KUO15611.1"/>
    </source>
</evidence>
<dbReference type="EMBL" id="LMXB01000109">
    <property type="protein sequence ID" value="KUO15611.1"/>
    <property type="molecule type" value="Genomic_DNA"/>
</dbReference>
<feature type="transmembrane region" description="Helical" evidence="2">
    <location>
        <begin position="255"/>
        <end position="271"/>
    </location>
</feature>
<dbReference type="STRING" id="909626.AQJ91_40585"/>
<dbReference type="AlphaFoldDB" id="A0A101URT0"/>
<feature type="region of interest" description="Disordered" evidence="1">
    <location>
        <begin position="307"/>
        <end position="328"/>
    </location>
</feature>
<feature type="transmembrane region" description="Helical" evidence="2">
    <location>
        <begin position="50"/>
        <end position="68"/>
    </location>
</feature>
<keyword evidence="2" id="KW-1133">Transmembrane helix</keyword>
<feature type="transmembrane region" description="Helical" evidence="2">
    <location>
        <begin position="117"/>
        <end position="134"/>
    </location>
</feature>
<feature type="region of interest" description="Disordered" evidence="1">
    <location>
        <begin position="350"/>
        <end position="374"/>
    </location>
</feature>